<evidence type="ECO:0000256" key="1">
    <source>
        <dbReference type="ARBA" id="ARBA00004496"/>
    </source>
</evidence>
<keyword evidence="4" id="KW-0584">Phenylalanine biosynthesis</keyword>
<evidence type="ECO:0000256" key="4">
    <source>
        <dbReference type="ARBA" id="ARBA00023222"/>
    </source>
</evidence>
<evidence type="ECO:0000256" key="3">
    <source>
        <dbReference type="ARBA" id="ARBA00022490"/>
    </source>
</evidence>
<dbReference type="Proteomes" id="UP000076761">
    <property type="component" value="Unassembled WGS sequence"/>
</dbReference>
<dbReference type="GO" id="GO:0046417">
    <property type="term" value="P:chorismate metabolic process"/>
    <property type="evidence" value="ECO:0007669"/>
    <property type="project" value="InterPro"/>
</dbReference>
<dbReference type="STRING" id="1314782.A0A165VEV0"/>
<dbReference type="PANTHER" id="PTHR21145:SF12">
    <property type="entry name" value="CHORISMATE MUTASE"/>
    <property type="match status" value="1"/>
</dbReference>
<evidence type="ECO:0000313" key="8">
    <source>
        <dbReference type="Proteomes" id="UP000076761"/>
    </source>
</evidence>
<dbReference type="EMBL" id="KV425554">
    <property type="protein sequence ID" value="KZT29574.1"/>
    <property type="molecule type" value="Genomic_DNA"/>
</dbReference>
<dbReference type="Gene3D" id="1.10.590.10">
    <property type="entry name" value="Chorismate mutase, AroQ class superfamily, eukaryotic"/>
    <property type="match status" value="1"/>
</dbReference>
<organism evidence="7 8">
    <name type="scientific">Neolentinus lepideus HHB14362 ss-1</name>
    <dbReference type="NCBI Taxonomy" id="1314782"/>
    <lineage>
        <taxon>Eukaryota</taxon>
        <taxon>Fungi</taxon>
        <taxon>Dikarya</taxon>
        <taxon>Basidiomycota</taxon>
        <taxon>Agaricomycotina</taxon>
        <taxon>Agaricomycetes</taxon>
        <taxon>Gloeophyllales</taxon>
        <taxon>Gloeophyllaceae</taxon>
        <taxon>Neolentinus</taxon>
    </lineage>
</organism>
<comment type="subcellular location">
    <subcellularLocation>
        <location evidence="1">Cytoplasm</location>
    </subcellularLocation>
</comment>
<name>A0A165VEV0_9AGAM</name>
<dbReference type="GO" id="GO:0009094">
    <property type="term" value="P:L-phenylalanine biosynthetic process"/>
    <property type="evidence" value="ECO:0007669"/>
    <property type="project" value="UniProtKB-KW"/>
</dbReference>
<evidence type="ECO:0000256" key="6">
    <source>
        <dbReference type="ARBA" id="ARBA00023979"/>
    </source>
</evidence>
<evidence type="ECO:0000256" key="2">
    <source>
        <dbReference type="ARBA" id="ARBA00012404"/>
    </source>
</evidence>
<proteinExistence type="predicted"/>
<dbReference type="InterPro" id="IPR037039">
    <property type="entry name" value="CM_AroQ_sf_eucaryotic"/>
</dbReference>
<dbReference type="InParanoid" id="A0A165VEV0"/>
<reference evidence="7 8" key="1">
    <citation type="journal article" date="2016" name="Mol. Biol. Evol.">
        <title>Comparative Genomics of Early-Diverging Mushroom-Forming Fungi Provides Insights into the Origins of Lignocellulose Decay Capabilities.</title>
        <authorList>
            <person name="Nagy L.G."/>
            <person name="Riley R."/>
            <person name="Tritt A."/>
            <person name="Adam C."/>
            <person name="Daum C."/>
            <person name="Floudas D."/>
            <person name="Sun H."/>
            <person name="Yadav J.S."/>
            <person name="Pangilinan J."/>
            <person name="Larsson K.H."/>
            <person name="Matsuura K."/>
            <person name="Barry K."/>
            <person name="Labutti K."/>
            <person name="Kuo R."/>
            <person name="Ohm R.A."/>
            <person name="Bhattacharya S.S."/>
            <person name="Shirouzu T."/>
            <person name="Yoshinaga Y."/>
            <person name="Martin F.M."/>
            <person name="Grigoriev I.V."/>
            <person name="Hibbett D.S."/>
        </authorList>
    </citation>
    <scope>NUCLEOTIDE SEQUENCE [LARGE SCALE GENOMIC DNA]</scope>
    <source>
        <strain evidence="7 8">HHB14362 ss-1</strain>
    </source>
</reference>
<keyword evidence="5" id="KW-0413">Isomerase</keyword>
<dbReference type="OrthoDB" id="191918at2759"/>
<evidence type="ECO:0000313" key="7">
    <source>
        <dbReference type="EMBL" id="KZT29574.1"/>
    </source>
</evidence>
<keyword evidence="8" id="KW-1185">Reference proteome</keyword>
<dbReference type="InterPro" id="IPR008238">
    <property type="entry name" value="Chorismate_mutase_AroQ_euk"/>
</dbReference>
<keyword evidence="3" id="KW-0963">Cytoplasm</keyword>
<dbReference type="GO" id="GO:0004106">
    <property type="term" value="F:chorismate mutase activity"/>
    <property type="evidence" value="ECO:0007669"/>
    <property type="project" value="UniProtKB-EC"/>
</dbReference>
<dbReference type="PROSITE" id="PS51169">
    <property type="entry name" value="CHORISMATE_MUT_3"/>
    <property type="match status" value="1"/>
</dbReference>
<evidence type="ECO:0000256" key="5">
    <source>
        <dbReference type="ARBA" id="ARBA00023235"/>
    </source>
</evidence>
<accession>A0A165VEV0</accession>
<dbReference type="GO" id="GO:0005737">
    <property type="term" value="C:cytoplasm"/>
    <property type="evidence" value="ECO:0007669"/>
    <property type="project" value="UniProtKB-SubCell"/>
</dbReference>
<dbReference type="PANTHER" id="PTHR21145">
    <property type="entry name" value="CHORISMATE MUTASE"/>
    <property type="match status" value="1"/>
</dbReference>
<keyword evidence="4" id="KW-0028">Amino-acid biosynthesis</keyword>
<dbReference type="AlphaFoldDB" id="A0A165VEV0"/>
<dbReference type="UniPathway" id="UPA00120">
    <property type="reaction ID" value="UER00203"/>
</dbReference>
<sequence length="310" mass="33775">MDPHEVGIYIHRYITDLHRAPLSLDIVHMATTLGFPYLLCLLCLSGIQSVVAVSGLTRPFLPVPSLTQIRDILADLEAPIISALTERTNLATPPGLYANGGAELMSYMLVRENAAAASGRYDYGKLEYPFTLPIIPPDIATPSNTFPPGRFHEDTYTGNANITSFYINSLVPFFNSSTSFFYHLDNSTYDIDAVFNLDATLLALLSHRAHIGKIVAETKYAGNVAEITKFIKAGDSTSILVAITNTTQEAAVYAQAYKATSGFSSGWLQAGALVPTTFNSTLEAAAHTLFQELIAITSEIEVQYLLQRLN</sequence>
<gene>
    <name evidence="7" type="ORF">NEOLEDRAFT_610141</name>
</gene>
<comment type="catalytic activity">
    <reaction evidence="6">
        <text>chorismate = prephenate</text>
        <dbReference type="Rhea" id="RHEA:13897"/>
        <dbReference type="ChEBI" id="CHEBI:29748"/>
        <dbReference type="ChEBI" id="CHEBI:29934"/>
        <dbReference type="EC" id="5.4.99.5"/>
    </reaction>
    <physiologicalReaction direction="left-to-right" evidence="6">
        <dbReference type="Rhea" id="RHEA:13898"/>
    </physiologicalReaction>
</comment>
<dbReference type="EC" id="5.4.99.5" evidence="2"/>
<dbReference type="SUPFAM" id="SSF48600">
    <property type="entry name" value="Chorismate mutase II"/>
    <property type="match status" value="1"/>
</dbReference>
<keyword evidence="4" id="KW-0057">Aromatic amino acid biosynthesis</keyword>
<dbReference type="InterPro" id="IPR036263">
    <property type="entry name" value="Chorismate_II_sf"/>
</dbReference>
<protein>
    <recommendedName>
        <fullName evidence="2">chorismate mutase</fullName>
        <ecNumber evidence="2">5.4.99.5</ecNumber>
    </recommendedName>
</protein>